<feature type="region of interest" description="Disordered" evidence="7">
    <location>
        <begin position="80"/>
        <end position="127"/>
    </location>
</feature>
<organism evidence="8 9">
    <name type="scientific">Cutaneotrichosporon spelunceum</name>
    <dbReference type="NCBI Taxonomy" id="1672016"/>
    <lineage>
        <taxon>Eukaryota</taxon>
        <taxon>Fungi</taxon>
        <taxon>Dikarya</taxon>
        <taxon>Basidiomycota</taxon>
        <taxon>Agaricomycotina</taxon>
        <taxon>Tremellomycetes</taxon>
        <taxon>Trichosporonales</taxon>
        <taxon>Trichosporonaceae</taxon>
        <taxon>Cutaneotrichosporon</taxon>
    </lineage>
</organism>
<evidence type="ECO:0008006" key="10">
    <source>
        <dbReference type="Google" id="ProtNLM"/>
    </source>
</evidence>
<accession>A0AAD3TSU6</accession>
<keyword evidence="4" id="KW-0805">Transcription regulation</keyword>
<dbReference type="GO" id="GO:0006325">
    <property type="term" value="P:chromatin organization"/>
    <property type="evidence" value="ECO:0007669"/>
    <property type="project" value="UniProtKB-KW"/>
</dbReference>
<sequence>MSTASSPEEKGNGGPVVSELELESAILKGVSSHRPIGSHRHVLMIALQADVHRQTGIWVSTETLWESLAELYDLEVLDAMSSSPPSLPPSPNALSPIPDPRRRRPRARSGSPLSSPSPSPAHTSSRSAQIIDSRHFASVFELPVGCVPSMTPDPSVTPEGNELDFASLLYARACAPGEEEEGWDEAVRKQLEASQEAAPPPEPPKRRGGRKSRGGTASATASGPASRRTSGTGDRGSSPLTSDGEPVLRSRKGTGAVVKKRGRASTDTVEEEERPRGRGRRRL</sequence>
<dbReference type="GO" id="GO:0006357">
    <property type="term" value="P:regulation of transcription by RNA polymerase II"/>
    <property type="evidence" value="ECO:0007669"/>
    <property type="project" value="TreeGrafter"/>
</dbReference>
<dbReference type="Proteomes" id="UP001222932">
    <property type="component" value="Unassembled WGS sequence"/>
</dbReference>
<keyword evidence="9" id="KW-1185">Reference proteome</keyword>
<keyword evidence="5" id="KW-0804">Transcription</keyword>
<feature type="compositionally biased region" description="Low complexity" evidence="7">
    <location>
        <begin position="108"/>
        <end position="127"/>
    </location>
</feature>
<dbReference type="PANTHER" id="PTHR13581:SF5">
    <property type="entry name" value="MRG_MORF4L-BINDING PROTEIN"/>
    <property type="match status" value="1"/>
</dbReference>
<dbReference type="AlphaFoldDB" id="A0AAD3TSU6"/>
<dbReference type="EMBL" id="BTCM01000003">
    <property type="protein sequence ID" value="GMK56250.1"/>
    <property type="molecule type" value="Genomic_DNA"/>
</dbReference>
<evidence type="ECO:0000256" key="3">
    <source>
        <dbReference type="ARBA" id="ARBA00022853"/>
    </source>
</evidence>
<comment type="similarity">
    <text evidence="2">Belongs to the EAF7 family.</text>
</comment>
<keyword evidence="6" id="KW-0539">Nucleus</keyword>
<name>A0AAD3TSU6_9TREE</name>
<evidence type="ECO:0000313" key="8">
    <source>
        <dbReference type="EMBL" id="GMK56250.1"/>
    </source>
</evidence>
<protein>
    <recommendedName>
        <fullName evidence="10">Chromatin modification-related protein EAF7-domain-containing protein</fullName>
    </recommendedName>
</protein>
<evidence type="ECO:0000256" key="4">
    <source>
        <dbReference type="ARBA" id="ARBA00023015"/>
    </source>
</evidence>
<proteinExistence type="inferred from homology"/>
<evidence type="ECO:0000256" key="5">
    <source>
        <dbReference type="ARBA" id="ARBA00023163"/>
    </source>
</evidence>
<feature type="compositionally biased region" description="Low complexity" evidence="7">
    <location>
        <begin position="214"/>
        <end position="230"/>
    </location>
</feature>
<evidence type="ECO:0000256" key="2">
    <source>
        <dbReference type="ARBA" id="ARBA00007117"/>
    </source>
</evidence>
<evidence type="ECO:0000313" key="9">
    <source>
        <dbReference type="Proteomes" id="UP001222932"/>
    </source>
</evidence>
<dbReference type="GO" id="GO:0035267">
    <property type="term" value="C:NuA4 histone acetyltransferase complex"/>
    <property type="evidence" value="ECO:0007669"/>
    <property type="project" value="TreeGrafter"/>
</dbReference>
<dbReference type="InterPro" id="IPR012423">
    <property type="entry name" value="Eaf7/MRGBP"/>
</dbReference>
<keyword evidence="3" id="KW-0156">Chromatin regulator</keyword>
<comment type="subcellular location">
    <subcellularLocation>
        <location evidence="1">Nucleus</location>
    </subcellularLocation>
</comment>
<reference evidence="8" key="2">
    <citation type="submission" date="2023-06" db="EMBL/GenBank/DDBJ databases">
        <authorList>
            <person name="Kobayashi Y."/>
            <person name="Kayamori A."/>
            <person name="Aoki K."/>
            <person name="Shiwa Y."/>
            <person name="Fujita N."/>
            <person name="Sugita T."/>
            <person name="Iwasaki W."/>
            <person name="Tanaka N."/>
            <person name="Takashima M."/>
        </authorList>
    </citation>
    <scope>NUCLEOTIDE SEQUENCE</scope>
    <source>
        <strain evidence="8">HIS016</strain>
    </source>
</reference>
<gene>
    <name evidence="8" type="ORF">CspeluHIS016_0300900</name>
</gene>
<feature type="region of interest" description="Disordered" evidence="7">
    <location>
        <begin position="177"/>
        <end position="283"/>
    </location>
</feature>
<reference evidence="8" key="1">
    <citation type="journal article" date="2023" name="BMC Genomics">
        <title>Chromosome-level genome assemblies of Cutaneotrichosporon spp. (Trichosporonales, Basidiomycota) reveal imbalanced evolution between nucleotide sequences and chromosome synteny.</title>
        <authorList>
            <person name="Kobayashi Y."/>
            <person name="Kayamori A."/>
            <person name="Aoki K."/>
            <person name="Shiwa Y."/>
            <person name="Matsutani M."/>
            <person name="Fujita N."/>
            <person name="Sugita T."/>
            <person name="Iwasaki W."/>
            <person name="Tanaka N."/>
            <person name="Takashima M."/>
        </authorList>
    </citation>
    <scope>NUCLEOTIDE SEQUENCE</scope>
    <source>
        <strain evidence="8">HIS016</strain>
    </source>
</reference>
<evidence type="ECO:0000256" key="7">
    <source>
        <dbReference type="SAM" id="MobiDB-lite"/>
    </source>
</evidence>
<dbReference type="Pfam" id="PF07904">
    <property type="entry name" value="Eaf7"/>
    <property type="match status" value="1"/>
</dbReference>
<dbReference type="PANTHER" id="PTHR13581">
    <property type="entry name" value="MRG-BINDING PROTEIN"/>
    <property type="match status" value="1"/>
</dbReference>
<evidence type="ECO:0000256" key="1">
    <source>
        <dbReference type="ARBA" id="ARBA00004123"/>
    </source>
</evidence>
<evidence type="ECO:0000256" key="6">
    <source>
        <dbReference type="ARBA" id="ARBA00023242"/>
    </source>
</evidence>
<dbReference type="GO" id="GO:0005634">
    <property type="term" value="C:nucleus"/>
    <property type="evidence" value="ECO:0007669"/>
    <property type="project" value="UniProtKB-SubCell"/>
</dbReference>
<comment type="caution">
    <text evidence="8">The sequence shown here is derived from an EMBL/GenBank/DDBJ whole genome shotgun (WGS) entry which is preliminary data.</text>
</comment>